<evidence type="ECO:0000313" key="4">
    <source>
        <dbReference type="Proteomes" id="UP000002051"/>
    </source>
</evidence>
<sequence>MLCNKKTVSSKFQPSSTSSSSYFLSTTVIHHRRSPSPLFLTNHPRRHLTISHVLLSPPQHSPAISPSTVTTTLARRITVGSNHQYRTVRSHYNFRPRRLILRSYKHHRRPPSHPLISPPPPSSAVSSKAVNTER</sequence>
<accession>A0A072UYD6</accession>
<organism evidence="2 4">
    <name type="scientific">Medicago truncatula</name>
    <name type="common">Barrel medic</name>
    <name type="synonym">Medicago tribuloides</name>
    <dbReference type="NCBI Taxonomy" id="3880"/>
    <lineage>
        <taxon>Eukaryota</taxon>
        <taxon>Viridiplantae</taxon>
        <taxon>Streptophyta</taxon>
        <taxon>Embryophyta</taxon>
        <taxon>Tracheophyta</taxon>
        <taxon>Spermatophyta</taxon>
        <taxon>Magnoliopsida</taxon>
        <taxon>eudicotyledons</taxon>
        <taxon>Gunneridae</taxon>
        <taxon>Pentapetalae</taxon>
        <taxon>rosids</taxon>
        <taxon>fabids</taxon>
        <taxon>Fabales</taxon>
        <taxon>Fabaceae</taxon>
        <taxon>Papilionoideae</taxon>
        <taxon>50 kb inversion clade</taxon>
        <taxon>NPAAA clade</taxon>
        <taxon>Hologalegina</taxon>
        <taxon>IRL clade</taxon>
        <taxon>Trifolieae</taxon>
        <taxon>Medicago</taxon>
    </lineage>
</organism>
<proteinExistence type="predicted"/>
<evidence type="ECO:0000313" key="3">
    <source>
        <dbReference type="EnsemblPlants" id="KEH34133"/>
    </source>
</evidence>
<dbReference type="EnsemblPlants" id="KEH34133">
    <property type="protein sequence ID" value="KEH34133"/>
    <property type="gene ID" value="MTR_3g061885"/>
</dbReference>
<reference evidence="2 4" key="2">
    <citation type="journal article" date="2014" name="BMC Genomics">
        <title>An improved genome release (version Mt4.0) for the model legume Medicago truncatula.</title>
        <authorList>
            <person name="Tang H."/>
            <person name="Krishnakumar V."/>
            <person name="Bidwell S."/>
            <person name="Rosen B."/>
            <person name="Chan A."/>
            <person name="Zhou S."/>
            <person name="Gentzbittel L."/>
            <person name="Childs K.L."/>
            <person name="Yandell M."/>
            <person name="Gundlach H."/>
            <person name="Mayer K.F."/>
            <person name="Schwartz D.C."/>
            <person name="Town C.D."/>
        </authorList>
    </citation>
    <scope>GENOME REANNOTATION</scope>
    <source>
        <strain evidence="2">A17</strain>
        <strain evidence="3 4">cv. Jemalong A17</strain>
    </source>
</reference>
<name>A0A072UYD6_MEDTR</name>
<dbReference type="EMBL" id="CM001219">
    <property type="protein sequence ID" value="KEH34133.1"/>
    <property type="molecule type" value="Genomic_DNA"/>
</dbReference>
<gene>
    <name evidence="2" type="ordered locus">MTR_3g061885</name>
</gene>
<dbReference type="AlphaFoldDB" id="A0A072UYD6"/>
<keyword evidence="4" id="KW-1185">Reference proteome</keyword>
<dbReference type="HOGENOM" id="CLU_1899292_0_0_1"/>
<dbReference type="Proteomes" id="UP000002051">
    <property type="component" value="Chromosome 3"/>
</dbReference>
<feature type="compositionally biased region" description="Basic residues" evidence="1">
    <location>
        <begin position="102"/>
        <end position="111"/>
    </location>
</feature>
<feature type="compositionally biased region" description="Pro residues" evidence="1">
    <location>
        <begin position="112"/>
        <end position="122"/>
    </location>
</feature>
<protein>
    <submittedName>
        <fullName evidence="2 3">Uncharacterized protein</fullName>
    </submittedName>
</protein>
<reference evidence="3" key="3">
    <citation type="submission" date="2015-04" db="UniProtKB">
        <authorList>
            <consortium name="EnsemblPlants"/>
        </authorList>
    </citation>
    <scope>IDENTIFICATION</scope>
    <source>
        <strain evidence="3">cv. Jemalong A17</strain>
    </source>
</reference>
<evidence type="ECO:0000313" key="2">
    <source>
        <dbReference type="EMBL" id="KEH34133.1"/>
    </source>
</evidence>
<feature type="region of interest" description="Disordered" evidence="1">
    <location>
        <begin position="102"/>
        <end position="134"/>
    </location>
</feature>
<evidence type="ECO:0000256" key="1">
    <source>
        <dbReference type="SAM" id="MobiDB-lite"/>
    </source>
</evidence>
<reference evidence="2 4" key="1">
    <citation type="journal article" date="2011" name="Nature">
        <title>The Medicago genome provides insight into the evolution of rhizobial symbioses.</title>
        <authorList>
            <person name="Young N.D."/>
            <person name="Debelle F."/>
            <person name="Oldroyd G.E."/>
            <person name="Geurts R."/>
            <person name="Cannon S.B."/>
            <person name="Udvardi M.K."/>
            <person name="Benedito V.A."/>
            <person name="Mayer K.F."/>
            <person name="Gouzy J."/>
            <person name="Schoof H."/>
            <person name="Van de Peer Y."/>
            <person name="Proost S."/>
            <person name="Cook D.R."/>
            <person name="Meyers B.C."/>
            <person name="Spannagl M."/>
            <person name="Cheung F."/>
            <person name="De Mita S."/>
            <person name="Krishnakumar V."/>
            <person name="Gundlach H."/>
            <person name="Zhou S."/>
            <person name="Mudge J."/>
            <person name="Bharti A.K."/>
            <person name="Murray J.D."/>
            <person name="Naoumkina M.A."/>
            <person name="Rosen B."/>
            <person name="Silverstein K.A."/>
            <person name="Tang H."/>
            <person name="Rombauts S."/>
            <person name="Zhao P.X."/>
            <person name="Zhou P."/>
            <person name="Barbe V."/>
            <person name="Bardou P."/>
            <person name="Bechner M."/>
            <person name="Bellec A."/>
            <person name="Berger A."/>
            <person name="Berges H."/>
            <person name="Bidwell S."/>
            <person name="Bisseling T."/>
            <person name="Choisne N."/>
            <person name="Couloux A."/>
            <person name="Denny R."/>
            <person name="Deshpande S."/>
            <person name="Dai X."/>
            <person name="Doyle J.J."/>
            <person name="Dudez A.M."/>
            <person name="Farmer A.D."/>
            <person name="Fouteau S."/>
            <person name="Franken C."/>
            <person name="Gibelin C."/>
            <person name="Gish J."/>
            <person name="Goldstein S."/>
            <person name="Gonzalez A.J."/>
            <person name="Green P.J."/>
            <person name="Hallab A."/>
            <person name="Hartog M."/>
            <person name="Hua A."/>
            <person name="Humphray S.J."/>
            <person name="Jeong D.H."/>
            <person name="Jing Y."/>
            <person name="Jocker A."/>
            <person name="Kenton S.M."/>
            <person name="Kim D.J."/>
            <person name="Klee K."/>
            <person name="Lai H."/>
            <person name="Lang C."/>
            <person name="Lin S."/>
            <person name="Macmil S.L."/>
            <person name="Magdelenat G."/>
            <person name="Matthews L."/>
            <person name="McCorrison J."/>
            <person name="Monaghan E.L."/>
            <person name="Mun J.H."/>
            <person name="Najar F.Z."/>
            <person name="Nicholson C."/>
            <person name="Noirot C."/>
            <person name="O'Bleness M."/>
            <person name="Paule C.R."/>
            <person name="Poulain J."/>
            <person name="Prion F."/>
            <person name="Qin B."/>
            <person name="Qu C."/>
            <person name="Retzel E.F."/>
            <person name="Riddle C."/>
            <person name="Sallet E."/>
            <person name="Samain S."/>
            <person name="Samson N."/>
            <person name="Sanders I."/>
            <person name="Saurat O."/>
            <person name="Scarpelli C."/>
            <person name="Schiex T."/>
            <person name="Segurens B."/>
            <person name="Severin A.J."/>
            <person name="Sherrier D.J."/>
            <person name="Shi R."/>
            <person name="Sims S."/>
            <person name="Singer S.R."/>
            <person name="Sinharoy S."/>
            <person name="Sterck L."/>
            <person name="Viollet A."/>
            <person name="Wang B.B."/>
            <person name="Wang K."/>
            <person name="Wang M."/>
            <person name="Wang X."/>
            <person name="Warfsmann J."/>
            <person name="Weissenbach J."/>
            <person name="White D.D."/>
            <person name="White J.D."/>
            <person name="Wiley G.B."/>
            <person name="Wincker P."/>
            <person name="Xing Y."/>
            <person name="Yang L."/>
            <person name="Yao Z."/>
            <person name="Ying F."/>
            <person name="Zhai J."/>
            <person name="Zhou L."/>
            <person name="Zuber A."/>
            <person name="Denarie J."/>
            <person name="Dixon R.A."/>
            <person name="May G.D."/>
            <person name="Schwartz D.C."/>
            <person name="Rogers J."/>
            <person name="Quetier F."/>
            <person name="Town C.D."/>
            <person name="Roe B.A."/>
        </authorList>
    </citation>
    <scope>NUCLEOTIDE SEQUENCE [LARGE SCALE GENOMIC DNA]</scope>
    <source>
        <strain evidence="2">A17</strain>
        <strain evidence="3 4">cv. Jemalong A17</strain>
    </source>
</reference>